<accession>A0AA36CK92</accession>
<dbReference type="AlphaFoldDB" id="A0AA36CK92"/>
<gene>
    <name evidence="1" type="ORF">MSPICULIGERA_LOCUS9012</name>
</gene>
<protein>
    <submittedName>
        <fullName evidence="1">Uncharacterized protein</fullName>
    </submittedName>
</protein>
<keyword evidence="2" id="KW-1185">Reference proteome</keyword>
<comment type="caution">
    <text evidence="1">The sequence shown here is derived from an EMBL/GenBank/DDBJ whole genome shotgun (WGS) entry which is preliminary data.</text>
</comment>
<sequence length="110" mass="12068">MVVEVKRTGCSSVFVVSALSHSALRPLRGYRLCLCRPNRTPILGSAILNIPDEFTEANLDTVSWSINKTFVQPIGYMFPVVAGIFASQALPNDENTDGNVLFLLWGRGIL</sequence>
<name>A0AA36CK92_9BILA</name>
<organism evidence="1 2">
    <name type="scientific">Mesorhabditis spiculigera</name>
    <dbReference type="NCBI Taxonomy" id="96644"/>
    <lineage>
        <taxon>Eukaryota</taxon>
        <taxon>Metazoa</taxon>
        <taxon>Ecdysozoa</taxon>
        <taxon>Nematoda</taxon>
        <taxon>Chromadorea</taxon>
        <taxon>Rhabditida</taxon>
        <taxon>Rhabditina</taxon>
        <taxon>Rhabditomorpha</taxon>
        <taxon>Rhabditoidea</taxon>
        <taxon>Rhabditidae</taxon>
        <taxon>Mesorhabditinae</taxon>
        <taxon>Mesorhabditis</taxon>
    </lineage>
</organism>
<reference evidence="1" key="1">
    <citation type="submission" date="2023-06" db="EMBL/GenBank/DDBJ databases">
        <authorList>
            <person name="Delattre M."/>
        </authorList>
    </citation>
    <scope>NUCLEOTIDE SEQUENCE</scope>
    <source>
        <strain evidence="1">AF72</strain>
    </source>
</reference>
<dbReference type="EMBL" id="CATQJA010002403">
    <property type="protein sequence ID" value="CAJ0570575.1"/>
    <property type="molecule type" value="Genomic_DNA"/>
</dbReference>
<evidence type="ECO:0000313" key="2">
    <source>
        <dbReference type="Proteomes" id="UP001177023"/>
    </source>
</evidence>
<proteinExistence type="predicted"/>
<evidence type="ECO:0000313" key="1">
    <source>
        <dbReference type="EMBL" id="CAJ0570575.1"/>
    </source>
</evidence>
<dbReference type="Proteomes" id="UP001177023">
    <property type="component" value="Unassembled WGS sequence"/>
</dbReference>
<feature type="non-terminal residue" evidence="1">
    <location>
        <position position="110"/>
    </location>
</feature>